<feature type="compositionally biased region" description="Polar residues" evidence="1">
    <location>
        <begin position="1"/>
        <end position="16"/>
    </location>
</feature>
<gene>
    <name evidence="2" type="ORF">K450DRAFT_242622</name>
</gene>
<dbReference type="RefSeq" id="XP_051444315.1">
    <property type="nucleotide sequence ID" value="XM_051589288.1"/>
</dbReference>
<reference evidence="2" key="1">
    <citation type="submission" date="2021-06" db="EMBL/GenBank/DDBJ databases">
        <authorList>
            <consortium name="DOE Joint Genome Institute"/>
            <person name="Mondo S.J."/>
            <person name="Amses K.R."/>
            <person name="Simmons D.R."/>
            <person name="Longcore J.E."/>
            <person name="Seto K."/>
            <person name="Alves G.H."/>
            <person name="Bonds A.E."/>
            <person name="Quandt C.A."/>
            <person name="Davis W.J."/>
            <person name="Chang Y."/>
            <person name="Letcher P.M."/>
            <person name="Powell M.J."/>
            <person name="Kuo A."/>
            <person name="Labutti K."/>
            <person name="Pangilinan J."/>
            <person name="Andreopoulos W."/>
            <person name="Tritt A."/>
            <person name="Riley R."/>
            <person name="Hundley H."/>
            <person name="Johnson J."/>
            <person name="Lipzen A."/>
            <person name="Barry K."/>
            <person name="Berbee M.L."/>
            <person name="Buchler N.E."/>
            <person name="Grigoriev I.V."/>
            <person name="Spatafora J.W."/>
            <person name="Stajich J.E."/>
            <person name="James T.Y."/>
        </authorList>
    </citation>
    <scope>NUCLEOTIDE SEQUENCE</scope>
    <source>
        <strain evidence="2">AG</strain>
    </source>
</reference>
<dbReference type="Proteomes" id="UP001206595">
    <property type="component" value="Unassembled WGS sequence"/>
</dbReference>
<feature type="compositionally biased region" description="Low complexity" evidence="1">
    <location>
        <begin position="17"/>
        <end position="30"/>
    </location>
</feature>
<dbReference type="PROSITE" id="PS00387">
    <property type="entry name" value="PPASE"/>
    <property type="match status" value="1"/>
</dbReference>
<feature type="compositionally biased region" description="Polar residues" evidence="1">
    <location>
        <begin position="84"/>
        <end position="106"/>
    </location>
</feature>
<comment type="caution">
    <text evidence="2">The sequence shown here is derived from an EMBL/GenBank/DDBJ whole genome shotgun (WGS) entry which is preliminary data.</text>
</comment>
<proteinExistence type="predicted"/>
<organism evidence="2 3">
    <name type="scientific">Umbelopsis ramanniana AG</name>
    <dbReference type="NCBI Taxonomy" id="1314678"/>
    <lineage>
        <taxon>Eukaryota</taxon>
        <taxon>Fungi</taxon>
        <taxon>Fungi incertae sedis</taxon>
        <taxon>Mucoromycota</taxon>
        <taxon>Mucoromycotina</taxon>
        <taxon>Umbelopsidomycetes</taxon>
        <taxon>Umbelopsidales</taxon>
        <taxon>Umbelopsidaceae</taxon>
        <taxon>Umbelopsis</taxon>
    </lineage>
</organism>
<dbReference type="GeneID" id="75914633"/>
<dbReference type="AlphaFoldDB" id="A0AAD5EAE3"/>
<protein>
    <submittedName>
        <fullName evidence="2">Uncharacterized protein</fullName>
    </submittedName>
</protein>
<name>A0AAD5EAE3_UMBRA</name>
<evidence type="ECO:0000256" key="1">
    <source>
        <dbReference type="SAM" id="MobiDB-lite"/>
    </source>
</evidence>
<sequence>MYTSSVSSEGTMTPTESSSSCSPSFSGNISNETPQVAQDGDPMDALPDENINIRTTTEKLAISTPIDPFKLRFHLQRTLNTTMLHSPSSTSIHSVNSPLYSPVTSPRTPPIPINDPTDDLDSDTPIYKTDGEQVDQAAVLGDLHHTSSEDLMDEIYSGFTDKKTIGASDCGAHCQCGDSCECAGCTLHGSLTDSLPEGQGHANHIRNIVDNPTKFNPIIDEDGVRLCGCGCMKSLESCRDCFQDLCEGKQIKDYTKSIFGGGRISHPDN</sequence>
<accession>A0AAD5EAE3</accession>
<dbReference type="EMBL" id="MU620921">
    <property type="protein sequence ID" value="KAI8579311.1"/>
    <property type="molecule type" value="Genomic_DNA"/>
</dbReference>
<evidence type="ECO:0000313" key="3">
    <source>
        <dbReference type="Proteomes" id="UP001206595"/>
    </source>
</evidence>
<keyword evidence="3" id="KW-1185">Reference proteome</keyword>
<reference evidence="2" key="2">
    <citation type="journal article" date="2022" name="Proc. Natl. Acad. Sci. U.S.A.">
        <title>Diploid-dominant life cycles characterize the early evolution of Fungi.</title>
        <authorList>
            <person name="Amses K.R."/>
            <person name="Simmons D.R."/>
            <person name="Longcore J.E."/>
            <person name="Mondo S.J."/>
            <person name="Seto K."/>
            <person name="Jeronimo G.H."/>
            <person name="Bonds A.E."/>
            <person name="Quandt C.A."/>
            <person name="Davis W.J."/>
            <person name="Chang Y."/>
            <person name="Federici B.A."/>
            <person name="Kuo A."/>
            <person name="LaButti K."/>
            <person name="Pangilinan J."/>
            <person name="Andreopoulos W."/>
            <person name="Tritt A."/>
            <person name="Riley R."/>
            <person name="Hundley H."/>
            <person name="Johnson J."/>
            <person name="Lipzen A."/>
            <person name="Barry K."/>
            <person name="Lang B.F."/>
            <person name="Cuomo C.A."/>
            <person name="Buchler N.E."/>
            <person name="Grigoriev I.V."/>
            <person name="Spatafora J.W."/>
            <person name="Stajich J.E."/>
            <person name="James T.Y."/>
        </authorList>
    </citation>
    <scope>NUCLEOTIDE SEQUENCE</scope>
    <source>
        <strain evidence="2">AG</strain>
    </source>
</reference>
<feature type="region of interest" description="Disordered" evidence="1">
    <location>
        <begin position="1"/>
        <end position="48"/>
    </location>
</feature>
<feature type="region of interest" description="Disordered" evidence="1">
    <location>
        <begin position="84"/>
        <end position="119"/>
    </location>
</feature>
<evidence type="ECO:0000313" key="2">
    <source>
        <dbReference type="EMBL" id="KAI8579311.1"/>
    </source>
</evidence>